<comment type="caution">
    <text evidence="13">The sequence shown here is derived from an EMBL/GenBank/DDBJ whole genome shotgun (WGS) entry which is preliminary data.</text>
</comment>
<dbReference type="PANTHER" id="PTHR12081">
    <property type="entry name" value="TRANSCRIPTION FACTOR E2F"/>
    <property type="match status" value="1"/>
</dbReference>
<dbReference type="InterPro" id="IPR036390">
    <property type="entry name" value="WH_DNA-bd_sf"/>
</dbReference>
<keyword evidence="14" id="KW-1185">Reference proteome</keyword>
<feature type="compositionally biased region" description="Basic and acidic residues" evidence="11">
    <location>
        <begin position="827"/>
        <end position="837"/>
    </location>
</feature>
<dbReference type="FunFam" id="1.10.10.10:FF:000073">
    <property type="entry name" value="E2F transcription factor 8"/>
    <property type="match status" value="1"/>
</dbReference>
<evidence type="ECO:0000256" key="11">
    <source>
        <dbReference type="SAM" id="MobiDB-lite"/>
    </source>
</evidence>
<dbReference type="InterPro" id="IPR036388">
    <property type="entry name" value="WH-like_DNA-bd_sf"/>
</dbReference>
<evidence type="ECO:0000256" key="10">
    <source>
        <dbReference type="RuleBase" id="RU003796"/>
    </source>
</evidence>
<dbReference type="InterPro" id="IPR015633">
    <property type="entry name" value="E2F"/>
</dbReference>
<accession>A0A9Q1BS87</accession>
<evidence type="ECO:0000256" key="8">
    <source>
        <dbReference type="ARBA" id="ARBA00023242"/>
    </source>
</evidence>
<dbReference type="GO" id="GO:0090575">
    <property type="term" value="C:RNA polymerase II transcription regulator complex"/>
    <property type="evidence" value="ECO:0007669"/>
    <property type="project" value="TreeGrafter"/>
</dbReference>
<feature type="domain" description="E2F/DP family winged-helix DNA-binding" evidence="12">
    <location>
        <begin position="360"/>
        <end position="446"/>
    </location>
</feature>
<evidence type="ECO:0000256" key="4">
    <source>
        <dbReference type="ARBA" id="ARBA00023015"/>
    </source>
</evidence>
<protein>
    <submittedName>
        <fullName evidence="13">Transcription factor E2F7</fullName>
    </submittedName>
</protein>
<dbReference type="Pfam" id="PF02319">
    <property type="entry name" value="WHD_E2F_TDP"/>
    <property type="match status" value="2"/>
</dbReference>
<dbReference type="EMBL" id="JAIZAY010000012">
    <property type="protein sequence ID" value="KAJ8032208.1"/>
    <property type="molecule type" value="Genomic_DNA"/>
</dbReference>
<dbReference type="AlphaFoldDB" id="A0A9Q1BS87"/>
<organism evidence="13 14">
    <name type="scientific">Holothuria leucospilota</name>
    <name type="common">Black long sea cucumber</name>
    <name type="synonym">Mertensiothuria leucospilota</name>
    <dbReference type="NCBI Taxonomy" id="206669"/>
    <lineage>
        <taxon>Eukaryota</taxon>
        <taxon>Metazoa</taxon>
        <taxon>Echinodermata</taxon>
        <taxon>Eleutherozoa</taxon>
        <taxon>Echinozoa</taxon>
        <taxon>Holothuroidea</taxon>
        <taxon>Aspidochirotacea</taxon>
        <taxon>Aspidochirotida</taxon>
        <taxon>Holothuriidae</taxon>
        <taxon>Holothuria</taxon>
    </lineage>
</organism>
<feature type="region of interest" description="Disordered" evidence="11">
    <location>
        <begin position="504"/>
        <end position="526"/>
    </location>
</feature>
<keyword evidence="4 10" id="KW-0805">Transcription regulation</keyword>
<evidence type="ECO:0000256" key="2">
    <source>
        <dbReference type="ARBA" id="ARBA00010940"/>
    </source>
</evidence>
<keyword evidence="8 10" id="KW-0539">Nucleus</keyword>
<feature type="compositionally biased region" description="Low complexity" evidence="11">
    <location>
        <begin position="858"/>
        <end position="870"/>
    </location>
</feature>
<dbReference type="SMART" id="SM01372">
    <property type="entry name" value="E2F_TDP"/>
    <property type="match status" value="2"/>
</dbReference>
<comment type="similarity">
    <text evidence="2 10">Belongs to the E2F/DP family.</text>
</comment>
<dbReference type="OrthoDB" id="5318at2759"/>
<keyword evidence="7 10" id="KW-0804">Transcription</keyword>
<feature type="domain" description="E2F/DP family winged-helix DNA-binding" evidence="12">
    <location>
        <begin position="226"/>
        <end position="296"/>
    </location>
</feature>
<dbReference type="GO" id="GO:0045892">
    <property type="term" value="P:negative regulation of DNA-templated transcription"/>
    <property type="evidence" value="ECO:0007669"/>
    <property type="project" value="UniProtKB-ARBA"/>
</dbReference>
<keyword evidence="9" id="KW-0131">Cell cycle</keyword>
<feature type="compositionally biased region" description="Basic residues" evidence="11">
    <location>
        <begin position="794"/>
        <end position="822"/>
    </location>
</feature>
<feature type="compositionally biased region" description="Polar residues" evidence="11">
    <location>
        <begin position="915"/>
        <end position="930"/>
    </location>
</feature>
<feature type="region of interest" description="Disordered" evidence="11">
    <location>
        <begin position="337"/>
        <end position="359"/>
    </location>
</feature>
<keyword evidence="6" id="KW-0010">Activator</keyword>
<evidence type="ECO:0000313" key="14">
    <source>
        <dbReference type="Proteomes" id="UP001152320"/>
    </source>
</evidence>
<proteinExistence type="inferred from homology"/>
<keyword evidence="3" id="KW-0678">Repressor</keyword>
<feature type="region of interest" description="Disordered" evidence="11">
    <location>
        <begin position="753"/>
        <end position="930"/>
    </location>
</feature>
<feature type="region of interest" description="Disordered" evidence="11">
    <location>
        <begin position="121"/>
        <end position="151"/>
    </location>
</feature>
<dbReference type="GO" id="GO:0000981">
    <property type="term" value="F:DNA-binding transcription factor activity, RNA polymerase II-specific"/>
    <property type="evidence" value="ECO:0007669"/>
    <property type="project" value="TreeGrafter"/>
</dbReference>
<keyword evidence="5 10" id="KW-0238">DNA-binding</keyword>
<evidence type="ECO:0000256" key="7">
    <source>
        <dbReference type="ARBA" id="ARBA00023163"/>
    </source>
</evidence>
<comment type="subcellular location">
    <subcellularLocation>
        <location evidence="1 10">Nucleus</location>
    </subcellularLocation>
</comment>
<evidence type="ECO:0000259" key="12">
    <source>
        <dbReference type="SMART" id="SM01372"/>
    </source>
</evidence>
<dbReference type="GO" id="GO:0000978">
    <property type="term" value="F:RNA polymerase II cis-regulatory region sequence-specific DNA binding"/>
    <property type="evidence" value="ECO:0007669"/>
    <property type="project" value="InterPro"/>
</dbReference>
<name>A0A9Q1BS87_HOLLE</name>
<evidence type="ECO:0000313" key="13">
    <source>
        <dbReference type="EMBL" id="KAJ8032208.1"/>
    </source>
</evidence>
<evidence type="ECO:0000256" key="6">
    <source>
        <dbReference type="ARBA" id="ARBA00023159"/>
    </source>
</evidence>
<dbReference type="Gene3D" id="1.10.10.10">
    <property type="entry name" value="Winged helix-like DNA-binding domain superfamily/Winged helix DNA-binding domain"/>
    <property type="match status" value="2"/>
</dbReference>
<reference evidence="13" key="1">
    <citation type="submission" date="2021-10" db="EMBL/GenBank/DDBJ databases">
        <title>Tropical sea cucumber genome reveals ecological adaptation and Cuvierian tubules defense mechanism.</title>
        <authorList>
            <person name="Chen T."/>
        </authorList>
    </citation>
    <scope>NUCLEOTIDE SEQUENCE</scope>
    <source>
        <strain evidence="13">Nanhai2018</strain>
        <tissue evidence="13">Muscle</tissue>
    </source>
</reference>
<gene>
    <name evidence="13" type="ORF">HOLleu_25672</name>
</gene>
<dbReference type="InterPro" id="IPR003316">
    <property type="entry name" value="E2F_WHTH_DNA-bd_dom"/>
</dbReference>
<evidence type="ECO:0000256" key="1">
    <source>
        <dbReference type="ARBA" id="ARBA00004123"/>
    </source>
</evidence>
<sequence>MTDLTLVDVLPGLPGDFQPLDYDDEDDDPCSPVEETIPFTNLSNLTEHPRYSTAKNKSSAKLKQRTKDKTLLDNSINQRNSVMAEANKYTTGLEVNIDCCEEVVVTKESPRPALPDFTKFLSPKSKSSSKTNAHIPPVTPTKPGEENLDPLTPTTNLKMLISVASPEIRNLEKRQQIERKERLFHAMLAVTSDEHLIHGMTVCDDAHSVTGSQDGFDQENVKETSRKAKSLGLLCERFLEKYQNFNGQNQEPQDISLDVIAKDLNVERRRIYDIINVLESVEMVSRKAKNRYVWHGQHNLMETLKKLKYLGSKYNYGEQLIKLKQLEKNKMVGETGECSCTPGNPQEVHPKQPLGDEEAKKEKSLGVMSQKFIMLFLQPRNKTISLETAARVLYGELSEDITDNPKFKTKVRRLYDIANILGSLKMIRKVYVQEVRGRKPAFEWIGPDPEIEGFEPENMQSLLTVCDKKTVVGEGNRKRSRRRGQRAGWGRHSSFNAITQVVETEQKAPRSLPSSPEKQPPTPITDAGDFQLELAALYSKYPGQMQQFLATPPAGSVASPGTARKLLLPSPSQSCSQEIFPLSLPTSTNSTTGGGSQHDAGLMLPGSDSSKTVYVQRFLPVLTPNTLLHVHAQASPPCGTMTTSGNCPPPPVNIVMSCSNGLATTDVPVGHPRTGLPLGNSGKLPSNVILADRTSMGKGTGALQNGSKRHAEITSDGEYQAVMKQMKMVHQPGGLVTSTDSPSPLTLQTLLSPAEDPQTLGGQTPTEVPVTKETENDKTNGWYDNIMTTPSSHVIKKTTKRKRHSKKGKSSTGKKQRSHLKKQAQSFEEKQTEREIGQQHVRRRLLSKGETLKPPPCSDESSNSSIESQSMTPPTCPEKDLSKQKRQLFRSHSTEKDPLTAKPRWRKPDSDSGRDTPNPSPSLWSQSDVSTPVSSLRSSFESQEFDQMLRNNVGSPLISFFPNHSQEPTSSVISPCTLPNFISHAQPSNMTVLPSPTPLPPQTSVSLSPVNLTLVSSSEAVLPQVTRYWPQLTVTCPIPVISDGSKKLTEGQSQTLMLPSIVQSSKPAISLHATAFEVVPQS</sequence>
<dbReference type="Proteomes" id="UP001152320">
    <property type="component" value="Chromosome 12"/>
</dbReference>
<evidence type="ECO:0000256" key="9">
    <source>
        <dbReference type="ARBA" id="ARBA00023306"/>
    </source>
</evidence>
<evidence type="ECO:0000256" key="5">
    <source>
        <dbReference type="ARBA" id="ARBA00023125"/>
    </source>
</evidence>
<evidence type="ECO:0000256" key="3">
    <source>
        <dbReference type="ARBA" id="ARBA00022491"/>
    </source>
</evidence>
<dbReference type="PANTHER" id="PTHR12081:SF7">
    <property type="entry name" value="TRANSCRIPTION FACTOR EFL-3"/>
    <property type="match status" value="1"/>
</dbReference>
<dbReference type="SUPFAM" id="SSF46785">
    <property type="entry name" value="Winged helix' DNA-binding domain"/>
    <property type="match status" value="2"/>
</dbReference>
<dbReference type="FunFam" id="1.10.10.10:FF:000100">
    <property type="entry name" value="E2F transcription factor 8"/>
    <property type="match status" value="1"/>
</dbReference>